<dbReference type="EMBL" id="BMPF01000001">
    <property type="protein sequence ID" value="GGL21740.1"/>
    <property type="molecule type" value="Genomic_DNA"/>
</dbReference>
<name>A0A830F523_9EURY</name>
<comment type="similarity">
    <text evidence="2">Belongs to the glycosyl hydrolase 88 family.</text>
</comment>
<evidence type="ECO:0000313" key="4">
    <source>
        <dbReference type="Proteomes" id="UP000628840"/>
    </source>
</evidence>
<dbReference type="OrthoDB" id="191966at2157"/>
<dbReference type="SUPFAM" id="SSF48208">
    <property type="entry name" value="Six-hairpin glycosidases"/>
    <property type="match status" value="1"/>
</dbReference>
<dbReference type="InterPro" id="IPR052369">
    <property type="entry name" value="UG_Glycosaminoglycan_Hydrolase"/>
</dbReference>
<accession>A0A830F523</accession>
<dbReference type="GO" id="GO:0052757">
    <property type="term" value="F:chondroitin hydrolase activity"/>
    <property type="evidence" value="ECO:0007669"/>
    <property type="project" value="TreeGrafter"/>
</dbReference>
<dbReference type="PANTHER" id="PTHR36845">
    <property type="entry name" value="HYDROLASE, PUTATIVE (AFU_ORTHOLOGUE AFUA_7G05090)-RELATED"/>
    <property type="match status" value="1"/>
</dbReference>
<comment type="caution">
    <text evidence="3">The sequence shown here is derived from an EMBL/GenBank/DDBJ whole genome shotgun (WGS) entry which is preliminary data.</text>
</comment>
<dbReference type="InterPro" id="IPR010905">
    <property type="entry name" value="Glyco_hydro_88"/>
</dbReference>
<dbReference type="RefSeq" id="WP_188876551.1">
    <property type="nucleotide sequence ID" value="NZ_BMPF01000001.1"/>
</dbReference>
<dbReference type="AlphaFoldDB" id="A0A830F523"/>
<sequence>MPRAPEALAAAVTDRGVPDRYAAPATPAHDRLADALADAIERIDAALETFYDRFPTPSSDDLAYGTTDNMDGWTTSFWTGLCWLAYEVTGAARFRDAAEAQLETFERRLHAGETATHDLGFLYTLSAVAGHRITGSERYRDVALSAADHLAERFLDAPGLVQAWGDLGDDDWTSGRMIIDTMLNLPLLFWASETTGDPSYAAIAETHARTAADHLVRADGSTYHTFQCDPETGDPLGGETAQGYADDSCWARGQAWAVYGYALAADYRSRAPYADLSATLGDYYLHEIPDDHVPRWDFDAPEPEIRDTSAAAIAACGFDELARRLPSADERVPAYRHAALATLESLTENYAAGPDADGLLTDAAYHRTEGDYDECCLWGDYFYVEGLVRATEHADWERYW</sequence>
<dbReference type="Pfam" id="PF07470">
    <property type="entry name" value="Glyco_hydro_88"/>
    <property type="match status" value="1"/>
</dbReference>
<gene>
    <name evidence="3" type="ORF">GCM10009037_01330</name>
</gene>
<dbReference type="Gene3D" id="1.50.10.10">
    <property type="match status" value="1"/>
</dbReference>
<protein>
    <submittedName>
        <fullName evidence="3">Glycosyl hydrolase</fullName>
    </submittedName>
</protein>
<keyword evidence="4" id="KW-1185">Reference proteome</keyword>
<dbReference type="InterPro" id="IPR008928">
    <property type="entry name" value="6-hairpin_glycosidase_sf"/>
</dbReference>
<dbReference type="GO" id="GO:0000272">
    <property type="term" value="P:polysaccharide catabolic process"/>
    <property type="evidence" value="ECO:0007669"/>
    <property type="project" value="TreeGrafter"/>
</dbReference>
<reference evidence="3 4" key="1">
    <citation type="journal article" date="2019" name="Int. J. Syst. Evol. Microbiol.">
        <title>The Global Catalogue of Microorganisms (GCM) 10K type strain sequencing project: providing services to taxonomists for standard genome sequencing and annotation.</title>
        <authorList>
            <consortium name="The Broad Institute Genomics Platform"/>
            <consortium name="The Broad Institute Genome Sequencing Center for Infectious Disease"/>
            <person name="Wu L."/>
            <person name="Ma J."/>
        </authorList>
    </citation>
    <scope>NUCLEOTIDE SEQUENCE [LARGE SCALE GENOMIC DNA]</scope>
    <source>
        <strain evidence="3 4">JCM 19585</strain>
    </source>
</reference>
<dbReference type="PANTHER" id="PTHR36845:SF1">
    <property type="entry name" value="HYDROLASE, PUTATIVE (AFU_ORTHOLOGUE AFUA_7G05090)-RELATED"/>
    <property type="match status" value="1"/>
</dbReference>
<evidence type="ECO:0000313" key="3">
    <source>
        <dbReference type="EMBL" id="GGL21740.1"/>
    </source>
</evidence>
<evidence type="ECO:0000256" key="2">
    <source>
        <dbReference type="ARBA" id="ARBA00038358"/>
    </source>
</evidence>
<proteinExistence type="inferred from homology"/>
<evidence type="ECO:0000256" key="1">
    <source>
        <dbReference type="ARBA" id="ARBA00022801"/>
    </source>
</evidence>
<dbReference type="InterPro" id="IPR012341">
    <property type="entry name" value="6hp_glycosidase-like_sf"/>
</dbReference>
<organism evidence="3 4">
    <name type="scientific">Halarchaeum grantii</name>
    <dbReference type="NCBI Taxonomy" id="1193105"/>
    <lineage>
        <taxon>Archaea</taxon>
        <taxon>Methanobacteriati</taxon>
        <taxon>Methanobacteriota</taxon>
        <taxon>Stenosarchaea group</taxon>
        <taxon>Halobacteria</taxon>
        <taxon>Halobacteriales</taxon>
        <taxon>Halobacteriaceae</taxon>
    </lineage>
</organism>
<keyword evidence="1 3" id="KW-0378">Hydrolase</keyword>
<dbReference type="Proteomes" id="UP000628840">
    <property type="component" value="Unassembled WGS sequence"/>
</dbReference>